<dbReference type="Gene3D" id="3.40.630.30">
    <property type="match status" value="1"/>
</dbReference>
<dbReference type="eggNOG" id="COG0456">
    <property type="taxonomic scope" value="Bacteria"/>
</dbReference>
<dbReference type="EMBL" id="CP001618">
    <property type="protein sequence ID" value="ACQ78329.1"/>
    <property type="molecule type" value="Genomic_DNA"/>
</dbReference>
<dbReference type="OrthoDB" id="3216107at2"/>
<gene>
    <name evidence="2" type="ordered locus">Bcav_0063</name>
</gene>
<evidence type="ECO:0000313" key="2">
    <source>
        <dbReference type="EMBL" id="ACQ78329.1"/>
    </source>
</evidence>
<keyword evidence="3" id="KW-1185">Reference proteome</keyword>
<protein>
    <submittedName>
        <fullName evidence="2">GCN5-related protein N-acetyltransferase</fullName>
    </submittedName>
</protein>
<dbReference type="InterPro" id="IPR000182">
    <property type="entry name" value="GNAT_dom"/>
</dbReference>
<sequence>MRVANLPEGYEASFDAARLDVERVHTWLSEDSYWARGRARETQEAAIAGSLNLGVYESATGEQVAYARIVTDGATFGWLCDVYVARRVRGLGIGTALVRLVREEGERLGLRRIVLATADAHAVYATAGFAPLEDPSMWMALQLR</sequence>
<dbReference type="SUPFAM" id="SSF55729">
    <property type="entry name" value="Acyl-CoA N-acyltransferases (Nat)"/>
    <property type="match status" value="1"/>
</dbReference>
<feature type="domain" description="N-acetyltransferase" evidence="1">
    <location>
        <begin position="1"/>
        <end position="144"/>
    </location>
</feature>
<dbReference type="AlphaFoldDB" id="C5BUV5"/>
<dbReference type="PROSITE" id="PS51186">
    <property type="entry name" value="GNAT"/>
    <property type="match status" value="1"/>
</dbReference>
<dbReference type="Pfam" id="PF00583">
    <property type="entry name" value="Acetyltransf_1"/>
    <property type="match status" value="1"/>
</dbReference>
<dbReference type="KEGG" id="bcv:Bcav_0063"/>
<keyword evidence="2" id="KW-0808">Transferase</keyword>
<dbReference type="PANTHER" id="PTHR43233">
    <property type="entry name" value="FAMILY N-ACETYLTRANSFERASE, PUTATIVE (AFU_ORTHOLOGUE AFUA_6G03350)-RELATED"/>
    <property type="match status" value="1"/>
</dbReference>
<dbReference type="CDD" id="cd04301">
    <property type="entry name" value="NAT_SF"/>
    <property type="match status" value="1"/>
</dbReference>
<evidence type="ECO:0000259" key="1">
    <source>
        <dbReference type="PROSITE" id="PS51186"/>
    </source>
</evidence>
<dbReference type="HOGENOM" id="CLU_086503_2_1_11"/>
<reference evidence="2 3" key="1">
    <citation type="journal article" date="2009" name="Stand. Genomic Sci.">
        <title>Complete genome sequence of Beutenbergia cavernae type strain (HKI 0122).</title>
        <authorList>
            <person name="Land M."/>
            <person name="Pukall R."/>
            <person name="Abt B."/>
            <person name="Goker M."/>
            <person name="Rohde M."/>
            <person name="Glavina Del Rio T."/>
            <person name="Tice H."/>
            <person name="Copeland A."/>
            <person name="Cheng J.F."/>
            <person name="Lucas S."/>
            <person name="Chen F."/>
            <person name="Nolan M."/>
            <person name="Bruce D."/>
            <person name="Goodwin L."/>
            <person name="Pitluck S."/>
            <person name="Ivanova N."/>
            <person name="Mavromatis K."/>
            <person name="Ovchinnikova G."/>
            <person name="Pati A."/>
            <person name="Chen A."/>
            <person name="Palaniappan K."/>
            <person name="Hauser L."/>
            <person name="Chang Y.J."/>
            <person name="Jefferies C.C."/>
            <person name="Saunders E."/>
            <person name="Brettin T."/>
            <person name="Detter J.C."/>
            <person name="Han C."/>
            <person name="Chain P."/>
            <person name="Bristow J."/>
            <person name="Eisen J.A."/>
            <person name="Markowitz V."/>
            <person name="Hugenholtz P."/>
            <person name="Kyrpides N.C."/>
            <person name="Klenk H.P."/>
            <person name="Lapidus A."/>
        </authorList>
    </citation>
    <scope>NUCLEOTIDE SEQUENCE [LARGE SCALE GENOMIC DNA]</scope>
    <source>
        <strain evidence="3">ATCC BAA-8 / DSM 12333 / NBRC 16432</strain>
    </source>
</reference>
<dbReference type="GO" id="GO:0016747">
    <property type="term" value="F:acyltransferase activity, transferring groups other than amino-acyl groups"/>
    <property type="evidence" value="ECO:0007669"/>
    <property type="project" value="InterPro"/>
</dbReference>
<dbReference type="Proteomes" id="UP000007962">
    <property type="component" value="Chromosome"/>
</dbReference>
<accession>C5BUV5</accession>
<evidence type="ECO:0000313" key="3">
    <source>
        <dbReference type="Proteomes" id="UP000007962"/>
    </source>
</evidence>
<dbReference type="STRING" id="471853.Bcav_0063"/>
<dbReference type="InterPro" id="IPR016181">
    <property type="entry name" value="Acyl_CoA_acyltransferase"/>
</dbReference>
<organism evidence="2 3">
    <name type="scientific">Beutenbergia cavernae (strain ATCC BAA-8 / DSM 12333 / CCUG 43141 / JCM 11478 / NBRC 16432 / NCIMB 13614 / HKI 0122)</name>
    <dbReference type="NCBI Taxonomy" id="471853"/>
    <lineage>
        <taxon>Bacteria</taxon>
        <taxon>Bacillati</taxon>
        <taxon>Actinomycetota</taxon>
        <taxon>Actinomycetes</taxon>
        <taxon>Micrococcales</taxon>
        <taxon>Beutenbergiaceae</taxon>
        <taxon>Beutenbergia</taxon>
    </lineage>
</organism>
<dbReference type="InterPro" id="IPR053144">
    <property type="entry name" value="Acetyltransferase_Butenolide"/>
</dbReference>
<dbReference type="PANTHER" id="PTHR43233:SF1">
    <property type="entry name" value="FAMILY N-ACETYLTRANSFERASE, PUTATIVE (AFU_ORTHOLOGUE AFUA_6G03350)-RELATED"/>
    <property type="match status" value="1"/>
</dbReference>
<proteinExistence type="predicted"/>
<name>C5BUV5_BEUC1</name>